<keyword evidence="3" id="KW-1185">Reference proteome</keyword>
<feature type="signal peptide" evidence="1">
    <location>
        <begin position="1"/>
        <end position="24"/>
    </location>
</feature>
<keyword evidence="1" id="KW-0732">Signal</keyword>
<gene>
    <name evidence="2" type="ORF">MSPICULIGERA_LOCUS14942</name>
</gene>
<evidence type="ECO:0000313" key="2">
    <source>
        <dbReference type="EMBL" id="CAJ0576652.1"/>
    </source>
</evidence>
<evidence type="ECO:0008006" key="4">
    <source>
        <dbReference type="Google" id="ProtNLM"/>
    </source>
</evidence>
<evidence type="ECO:0000313" key="3">
    <source>
        <dbReference type="Proteomes" id="UP001177023"/>
    </source>
</evidence>
<reference evidence="2" key="1">
    <citation type="submission" date="2023-06" db="EMBL/GenBank/DDBJ databases">
        <authorList>
            <person name="Delattre M."/>
        </authorList>
    </citation>
    <scope>NUCLEOTIDE SEQUENCE</scope>
    <source>
        <strain evidence="2">AF72</strain>
    </source>
</reference>
<dbReference type="EMBL" id="CATQJA010002645">
    <property type="protein sequence ID" value="CAJ0576652.1"/>
    <property type="molecule type" value="Genomic_DNA"/>
</dbReference>
<feature type="non-terminal residue" evidence="2">
    <location>
        <position position="1"/>
    </location>
</feature>
<protein>
    <recommendedName>
        <fullName evidence="4">Protein quiver</fullName>
    </recommendedName>
</protein>
<proteinExistence type="predicted"/>
<organism evidence="2 3">
    <name type="scientific">Mesorhabditis spiculigera</name>
    <dbReference type="NCBI Taxonomy" id="96644"/>
    <lineage>
        <taxon>Eukaryota</taxon>
        <taxon>Metazoa</taxon>
        <taxon>Ecdysozoa</taxon>
        <taxon>Nematoda</taxon>
        <taxon>Chromadorea</taxon>
        <taxon>Rhabditida</taxon>
        <taxon>Rhabditina</taxon>
        <taxon>Rhabditomorpha</taxon>
        <taxon>Rhabditoidea</taxon>
        <taxon>Rhabditidae</taxon>
        <taxon>Mesorhabditinae</taxon>
        <taxon>Mesorhabditis</taxon>
    </lineage>
</organism>
<feature type="chain" id="PRO_5041248041" description="Protein quiver" evidence="1">
    <location>
        <begin position="25"/>
        <end position="174"/>
    </location>
</feature>
<dbReference type="AlphaFoldDB" id="A0AA36CYH6"/>
<comment type="caution">
    <text evidence="2">The sequence shown here is derived from an EMBL/GenBank/DDBJ whole genome shotgun (WGS) entry which is preliminary data.</text>
</comment>
<sequence length="174" mass="18751">MCGHRLVASLLFLLLVQAPDLCDAVKSVTCYLCASYQNLKKLQTYEALNVIVTATGVKYHEKCMKNSTELPTCVGEACMTIYDQDSDDGSGMIRVCGLYKPSNAGPVVPIGKCVREEFGGKAFYSEFCACATDLCNSRPAPGLRAEPAKSDGSPTSSMMPLISFLLMAIAILDR</sequence>
<evidence type="ECO:0000256" key="1">
    <source>
        <dbReference type="SAM" id="SignalP"/>
    </source>
</evidence>
<accession>A0AA36CYH6</accession>
<dbReference type="Proteomes" id="UP001177023">
    <property type="component" value="Unassembled WGS sequence"/>
</dbReference>
<name>A0AA36CYH6_9BILA</name>